<name>A0A4Z2EYM2_9TELE</name>
<feature type="region of interest" description="Disordered" evidence="1">
    <location>
        <begin position="524"/>
        <end position="555"/>
    </location>
</feature>
<reference evidence="2 3" key="1">
    <citation type="submission" date="2019-03" db="EMBL/GenBank/DDBJ databases">
        <title>First draft genome of Liparis tanakae, snailfish: a comprehensive survey of snailfish specific genes.</title>
        <authorList>
            <person name="Kim W."/>
            <person name="Song I."/>
            <person name="Jeong J.-H."/>
            <person name="Kim D."/>
            <person name="Kim S."/>
            <person name="Ryu S."/>
            <person name="Song J.Y."/>
            <person name="Lee S.K."/>
        </authorList>
    </citation>
    <scope>NUCLEOTIDE SEQUENCE [LARGE SCALE GENOMIC DNA]</scope>
    <source>
        <tissue evidence="2">Muscle</tissue>
    </source>
</reference>
<evidence type="ECO:0000313" key="3">
    <source>
        <dbReference type="Proteomes" id="UP000314294"/>
    </source>
</evidence>
<dbReference type="EMBL" id="SRLO01002239">
    <property type="protein sequence ID" value="TNN33454.1"/>
    <property type="molecule type" value="Genomic_DNA"/>
</dbReference>
<evidence type="ECO:0000256" key="1">
    <source>
        <dbReference type="SAM" id="MobiDB-lite"/>
    </source>
</evidence>
<organism evidence="2 3">
    <name type="scientific">Liparis tanakae</name>
    <name type="common">Tanaka's snailfish</name>
    <dbReference type="NCBI Taxonomy" id="230148"/>
    <lineage>
        <taxon>Eukaryota</taxon>
        <taxon>Metazoa</taxon>
        <taxon>Chordata</taxon>
        <taxon>Craniata</taxon>
        <taxon>Vertebrata</taxon>
        <taxon>Euteleostomi</taxon>
        <taxon>Actinopterygii</taxon>
        <taxon>Neopterygii</taxon>
        <taxon>Teleostei</taxon>
        <taxon>Neoteleostei</taxon>
        <taxon>Acanthomorphata</taxon>
        <taxon>Eupercaria</taxon>
        <taxon>Perciformes</taxon>
        <taxon>Cottioidei</taxon>
        <taxon>Cottales</taxon>
        <taxon>Liparidae</taxon>
        <taxon>Liparis</taxon>
    </lineage>
</organism>
<dbReference type="AlphaFoldDB" id="A0A4Z2EYM2"/>
<sequence>MGKGRKEGMVEGRKEGMALLQHQLQLPPPEVVLDSQVDVVHLGAEKPAVVARHYFLDLLEQLNHLTRPSQGAVLPLDVLLHGLFRQVVSVREQNDGVFPDGGIKEVQAFLQGGPLGLSEAQVQGNHQQHGVDPRGAQRQAADYFPKYLVVWNKVVPTVSGHGLCDLLQQLRDLSPVVGVLVVDDVVSVSAPVDQRPQRLPFPFDVLLRGSPLVKTTTVRCHTPSPRSSTCDVTASKCLSLNDASASIASRKMCGPGRHRKGLRITSSLVASGVSSTEKPFHQPGVSTTVISVEPTKPRRAAERAVLFPSSCSLNPRTEFPSEVFPTLRLPKRTKRSSERRLLVHLVAPAAVVPHHLVHHLQQPHHLAAVSPVLVVEHVVAVPASLRQPPERLSLALDVLLDRLLAQEIPAGEEHHGVPPNPLPEELHVLLHGPPVLHGEGRVHGDDEEEGVRAGRTPGSIEFEPPLVPLRDLGEGEGAAPPRSVDHEEPPALRLRVPHLGLSGSGSSALEPFLSQDGVAGDALAGPALANQDESDLRQDGALAPLWKNKKTRKKL</sequence>
<accession>A0A4Z2EYM2</accession>
<gene>
    <name evidence="2" type="ORF">EYF80_056380</name>
</gene>
<evidence type="ECO:0000313" key="2">
    <source>
        <dbReference type="EMBL" id="TNN33454.1"/>
    </source>
</evidence>
<feature type="region of interest" description="Disordered" evidence="1">
    <location>
        <begin position="434"/>
        <end position="489"/>
    </location>
</feature>
<protein>
    <submittedName>
        <fullName evidence="2">Uncharacterized protein</fullName>
    </submittedName>
</protein>
<proteinExistence type="predicted"/>
<comment type="caution">
    <text evidence="2">The sequence shown here is derived from an EMBL/GenBank/DDBJ whole genome shotgun (WGS) entry which is preliminary data.</text>
</comment>
<keyword evidence="3" id="KW-1185">Reference proteome</keyword>
<dbReference type="Proteomes" id="UP000314294">
    <property type="component" value="Unassembled WGS sequence"/>
</dbReference>